<keyword evidence="2 8" id="KW-0813">Transport</keyword>
<evidence type="ECO:0000313" key="11">
    <source>
        <dbReference type="EMBL" id="WXA90162.1"/>
    </source>
</evidence>
<gene>
    <name evidence="11" type="primary">mxcH</name>
    <name evidence="11" type="ORF">LZC95_27335</name>
</gene>
<dbReference type="EMBL" id="CP089982">
    <property type="protein sequence ID" value="WXA90162.1"/>
    <property type="molecule type" value="Genomic_DNA"/>
</dbReference>
<organism evidence="11 12">
    <name type="scientific">Pendulispora brunnea</name>
    <dbReference type="NCBI Taxonomy" id="2905690"/>
    <lineage>
        <taxon>Bacteria</taxon>
        <taxon>Pseudomonadati</taxon>
        <taxon>Myxococcota</taxon>
        <taxon>Myxococcia</taxon>
        <taxon>Myxococcales</taxon>
        <taxon>Sorangiineae</taxon>
        <taxon>Pendulisporaceae</taxon>
        <taxon>Pendulispora</taxon>
    </lineage>
</organism>
<feature type="domain" description="TonB-dependent receptor plug" evidence="10">
    <location>
        <begin position="39"/>
        <end position="142"/>
    </location>
</feature>
<dbReference type="PANTHER" id="PTHR30069">
    <property type="entry name" value="TONB-DEPENDENT OUTER MEMBRANE RECEPTOR"/>
    <property type="match status" value="1"/>
</dbReference>
<protein>
    <submittedName>
        <fullName evidence="11">TonB-dependent siderophore myxochelin receptor MxcH</fullName>
    </submittedName>
</protein>
<evidence type="ECO:0000256" key="2">
    <source>
        <dbReference type="ARBA" id="ARBA00022448"/>
    </source>
</evidence>
<keyword evidence="6 8" id="KW-0472">Membrane</keyword>
<proteinExistence type="inferred from homology"/>
<dbReference type="InterPro" id="IPR036942">
    <property type="entry name" value="Beta-barrel_TonB_sf"/>
</dbReference>
<keyword evidence="5" id="KW-0732">Signal</keyword>
<keyword evidence="7 8" id="KW-0998">Cell outer membrane</keyword>
<dbReference type="SUPFAM" id="SSF56935">
    <property type="entry name" value="Porins"/>
    <property type="match status" value="1"/>
</dbReference>
<keyword evidence="4 8" id="KW-0812">Transmembrane</keyword>
<keyword evidence="12" id="KW-1185">Reference proteome</keyword>
<accession>A0ABZ2JUZ1</accession>
<dbReference type="InterPro" id="IPR037066">
    <property type="entry name" value="Plug_dom_sf"/>
</dbReference>
<evidence type="ECO:0000256" key="5">
    <source>
        <dbReference type="ARBA" id="ARBA00022729"/>
    </source>
</evidence>
<evidence type="ECO:0000313" key="12">
    <source>
        <dbReference type="Proteomes" id="UP001379533"/>
    </source>
</evidence>
<evidence type="ECO:0000259" key="10">
    <source>
        <dbReference type="Pfam" id="PF07715"/>
    </source>
</evidence>
<evidence type="ECO:0000256" key="1">
    <source>
        <dbReference type="ARBA" id="ARBA00004571"/>
    </source>
</evidence>
<dbReference type="Gene3D" id="2.170.130.10">
    <property type="entry name" value="TonB-dependent receptor, plug domain"/>
    <property type="match status" value="1"/>
</dbReference>
<dbReference type="Proteomes" id="UP001379533">
    <property type="component" value="Chromosome"/>
</dbReference>
<dbReference type="Pfam" id="PF07715">
    <property type="entry name" value="Plug"/>
    <property type="match status" value="1"/>
</dbReference>
<evidence type="ECO:0000256" key="7">
    <source>
        <dbReference type="ARBA" id="ARBA00023237"/>
    </source>
</evidence>
<dbReference type="PROSITE" id="PS52016">
    <property type="entry name" value="TONB_DEPENDENT_REC_3"/>
    <property type="match status" value="1"/>
</dbReference>
<reference evidence="11 12" key="1">
    <citation type="submission" date="2021-12" db="EMBL/GenBank/DDBJ databases">
        <title>Discovery of the Pendulisporaceae a myxobacterial family with distinct sporulation behavior and unique specialized metabolism.</title>
        <authorList>
            <person name="Garcia R."/>
            <person name="Popoff A."/>
            <person name="Bader C.D."/>
            <person name="Loehr J."/>
            <person name="Walesch S."/>
            <person name="Walt C."/>
            <person name="Boldt J."/>
            <person name="Bunk B."/>
            <person name="Haeckl F.J.F.P.J."/>
            <person name="Gunesch A.P."/>
            <person name="Birkelbach J."/>
            <person name="Nuebel U."/>
            <person name="Pietschmann T."/>
            <person name="Bach T."/>
            <person name="Mueller R."/>
        </authorList>
    </citation>
    <scope>NUCLEOTIDE SEQUENCE [LARGE SCALE GENOMIC DNA]</scope>
    <source>
        <strain evidence="11 12">MSr12523</strain>
    </source>
</reference>
<dbReference type="Gene3D" id="2.40.170.20">
    <property type="entry name" value="TonB-dependent receptor, beta-barrel domain"/>
    <property type="match status" value="1"/>
</dbReference>
<evidence type="ECO:0000256" key="3">
    <source>
        <dbReference type="ARBA" id="ARBA00022452"/>
    </source>
</evidence>
<comment type="similarity">
    <text evidence="8">Belongs to the TonB-dependent receptor family.</text>
</comment>
<dbReference type="NCBIfam" id="NF038079">
    <property type="entry name" value="TonB_sider_MxcH"/>
    <property type="match status" value="1"/>
</dbReference>
<keyword evidence="11" id="KW-0675">Receptor</keyword>
<evidence type="ECO:0000256" key="8">
    <source>
        <dbReference type="PROSITE-ProRule" id="PRU01360"/>
    </source>
</evidence>
<evidence type="ECO:0000256" key="4">
    <source>
        <dbReference type="ARBA" id="ARBA00022692"/>
    </source>
</evidence>
<sequence>MHPHTAWAQDNPPSPVPSPAAGPAEVKVKGALSEGRRRQQSAEAVTVVDLRRAQQQSADLGEVLARTQGVSVRRSGGLGSNARFSLNGLYDDQVRFFLDGVPLGAAGYPFGIANVPVNLIERVEIYRGVVPLRFGADALGGAVNLVSDTRYDTHARASYQVGSFGTHRISVEGRYRDDPSGLVAGGSFFFDYAKNNYRVDATITDDRGQLHPVNVPRFHDRYIARGASVEAGVVDRPWARRLLLRAYATSYDKELQHNVRMSVPYGEAEYGESVYGAIARYEQPLTPHLELRVLASYSRRTIDFVDKSIWGYDWYGRKVNGPGTPRQGTPGEIQEDAAYDQTQWEDAGLARAVLEWSIAPEHVLRVAAAPTWTARTGKERIPSTSSAPNPVNTDRDLFTLVSGIEYEANLFGDRLQNIAFVKDYAFHISSSGAGSVAVSRDSHGFGAGNAVRMRISKPFYVKISYEYATRLPSSDEVFGNGVLGRPNLALEPELSHNANAGPRLELRRTPIGDITADVNAFYRDSDRLILPLPGETYVQYQNVHRARSFGLENALTWIPPGRRLTIDGTLTVQDARNASSEGTYGYLDGDRLPNRPWLFASWGARYRIPGFPSQRDALEPFYTGRFVHEFYRGWPSLGAREHKQLVPSQVTHNVGISYTVYGGPATVTSTLEVQNVTDERVYDFFGVQRPGRAVYLKVSGEI</sequence>
<evidence type="ECO:0000256" key="9">
    <source>
        <dbReference type="SAM" id="MobiDB-lite"/>
    </source>
</evidence>
<feature type="region of interest" description="Disordered" evidence="9">
    <location>
        <begin position="1"/>
        <end position="39"/>
    </location>
</feature>
<dbReference type="InterPro" id="IPR039426">
    <property type="entry name" value="TonB-dep_rcpt-like"/>
</dbReference>
<dbReference type="InterPro" id="IPR012910">
    <property type="entry name" value="Plug_dom"/>
</dbReference>
<comment type="subcellular location">
    <subcellularLocation>
        <location evidence="1 8">Cell outer membrane</location>
        <topology evidence="1 8">Multi-pass membrane protein</topology>
    </subcellularLocation>
</comment>
<keyword evidence="3 8" id="KW-1134">Transmembrane beta strand</keyword>
<dbReference type="PANTHER" id="PTHR30069:SF29">
    <property type="entry name" value="HEMOGLOBIN AND HEMOGLOBIN-HAPTOGLOBIN-BINDING PROTEIN 1-RELATED"/>
    <property type="match status" value="1"/>
</dbReference>
<name>A0ABZ2JUZ1_9BACT</name>
<evidence type="ECO:0000256" key="6">
    <source>
        <dbReference type="ARBA" id="ARBA00023136"/>
    </source>
</evidence>